<keyword evidence="3" id="KW-1185">Reference proteome</keyword>
<accession>A0A6A6UBJ7</accession>
<feature type="compositionally biased region" description="Polar residues" evidence="1">
    <location>
        <begin position="34"/>
        <end position="85"/>
    </location>
</feature>
<dbReference type="AlphaFoldDB" id="A0A6A6UBJ7"/>
<feature type="compositionally biased region" description="Low complexity" evidence="1">
    <location>
        <begin position="285"/>
        <end position="317"/>
    </location>
</feature>
<feature type="compositionally biased region" description="Polar residues" evidence="1">
    <location>
        <begin position="1"/>
        <end position="27"/>
    </location>
</feature>
<reference evidence="2" key="1">
    <citation type="journal article" date="2020" name="Stud. Mycol.">
        <title>101 Dothideomycetes genomes: a test case for predicting lifestyles and emergence of pathogens.</title>
        <authorList>
            <person name="Haridas S."/>
            <person name="Albert R."/>
            <person name="Binder M."/>
            <person name="Bloem J."/>
            <person name="Labutti K."/>
            <person name="Salamov A."/>
            <person name="Andreopoulos B."/>
            <person name="Baker S."/>
            <person name="Barry K."/>
            <person name="Bills G."/>
            <person name="Bluhm B."/>
            <person name="Cannon C."/>
            <person name="Castanera R."/>
            <person name="Culley D."/>
            <person name="Daum C."/>
            <person name="Ezra D."/>
            <person name="Gonzalez J."/>
            <person name="Henrissat B."/>
            <person name="Kuo A."/>
            <person name="Liang C."/>
            <person name="Lipzen A."/>
            <person name="Lutzoni F."/>
            <person name="Magnuson J."/>
            <person name="Mondo S."/>
            <person name="Nolan M."/>
            <person name="Ohm R."/>
            <person name="Pangilinan J."/>
            <person name="Park H.-J."/>
            <person name="Ramirez L."/>
            <person name="Alfaro M."/>
            <person name="Sun H."/>
            <person name="Tritt A."/>
            <person name="Yoshinaga Y."/>
            <person name="Zwiers L.-H."/>
            <person name="Turgeon B."/>
            <person name="Goodwin S."/>
            <person name="Spatafora J."/>
            <person name="Crous P."/>
            <person name="Grigoriev I."/>
        </authorList>
    </citation>
    <scope>NUCLEOTIDE SEQUENCE</scope>
    <source>
        <strain evidence="2">CBS 115976</strain>
    </source>
</reference>
<feature type="compositionally biased region" description="Polar residues" evidence="1">
    <location>
        <begin position="96"/>
        <end position="142"/>
    </location>
</feature>
<feature type="compositionally biased region" description="Basic and acidic residues" evidence="1">
    <location>
        <begin position="143"/>
        <end position="158"/>
    </location>
</feature>
<dbReference type="EMBL" id="MU004235">
    <property type="protein sequence ID" value="KAF2669320.1"/>
    <property type="molecule type" value="Genomic_DNA"/>
</dbReference>
<sequence length="554" mass="61538">MAPKRASTSSDIKHATTASSTPKTPGSSAKDPITLNSDKSSSPESTRQATPIKQSTNPNQARSVSRQTTPIRSPQTSLPSTNSQFRGEKHPRQEMSARSPQTPQKPNQAQLAAVTPTSKTANQLAALSMQSDRNQASTSIKQSVEKDESHYDYDHPLMPVRSKEDAAAIERGFKYGFIPPLKGEEVRPTPDREESPVTAATRRRDNAMLLHSAHEGNSRIWQERYRIASSEVETAKQQKEARQKRRASNLEPIAEEAAHSQARVRRSTQGDTTNTGSITPSRNNTKTTASPKSPTTSPTQVMVKKPSPSSKSSTSEKSTPKADLRVPVLRFLEKQYMFGDMKVSIFNDRAKTTDVRVVQLLFHLLRKWIPNDTDLTMLQALLKYQPVRGLQWHKRSTPQLANILKTLPSLYAAMAYCLATGRVEYSCQRCSEIRSLGPSQTKNSEEPTLACTTCIIMKVEDGSVLFKGACTNCVMEGCHETCSFHEDNKQSAPKPRPNVAKTRKAKEDFSEFTSRQIACLVAGEEKWKSWKTEQHEMAIKGVETRDAAIRKGLV</sequence>
<feature type="region of interest" description="Disordered" evidence="1">
    <location>
        <begin position="232"/>
        <end position="321"/>
    </location>
</feature>
<organism evidence="2 3">
    <name type="scientific">Microthyrium microscopicum</name>
    <dbReference type="NCBI Taxonomy" id="703497"/>
    <lineage>
        <taxon>Eukaryota</taxon>
        <taxon>Fungi</taxon>
        <taxon>Dikarya</taxon>
        <taxon>Ascomycota</taxon>
        <taxon>Pezizomycotina</taxon>
        <taxon>Dothideomycetes</taxon>
        <taxon>Dothideomycetes incertae sedis</taxon>
        <taxon>Microthyriales</taxon>
        <taxon>Microthyriaceae</taxon>
        <taxon>Microthyrium</taxon>
    </lineage>
</organism>
<evidence type="ECO:0000313" key="3">
    <source>
        <dbReference type="Proteomes" id="UP000799302"/>
    </source>
</evidence>
<evidence type="ECO:0000256" key="1">
    <source>
        <dbReference type="SAM" id="MobiDB-lite"/>
    </source>
</evidence>
<feature type="region of interest" description="Disordered" evidence="1">
    <location>
        <begin position="485"/>
        <end position="504"/>
    </location>
</feature>
<dbReference type="Proteomes" id="UP000799302">
    <property type="component" value="Unassembled WGS sequence"/>
</dbReference>
<feature type="compositionally biased region" description="Basic and acidic residues" evidence="1">
    <location>
        <begin position="86"/>
        <end position="95"/>
    </location>
</feature>
<gene>
    <name evidence="2" type="ORF">BT63DRAFT_258548</name>
</gene>
<feature type="compositionally biased region" description="Basic and acidic residues" evidence="1">
    <location>
        <begin position="182"/>
        <end position="195"/>
    </location>
</feature>
<feature type="compositionally biased region" description="Polar residues" evidence="1">
    <location>
        <begin position="267"/>
        <end position="284"/>
    </location>
</feature>
<proteinExistence type="predicted"/>
<name>A0A6A6UBJ7_9PEZI</name>
<feature type="region of interest" description="Disordered" evidence="1">
    <location>
        <begin position="1"/>
        <end position="158"/>
    </location>
</feature>
<evidence type="ECO:0000313" key="2">
    <source>
        <dbReference type="EMBL" id="KAF2669320.1"/>
    </source>
</evidence>
<protein>
    <submittedName>
        <fullName evidence="2">Uncharacterized protein</fullName>
    </submittedName>
</protein>
<feature type="region of interest" description="Disordered" evidence="1">
    <location>
        <begin position="179"/>
        <end position="204"/>
    </location>
</feature>